<dbReference type="InterPro" id="IPR007872">
    <property type="entry name" value="DPH_MB_dom"/>
</dbReference>
<dbReference type="EMBL" id="FO082265">
    <property type="protein sequence ID" value="CCO19778.1"/>
    <property type="molecule type" value="Genomic_DNA"/>
</dbReference>
<dbReference type="InterPro" id="IPR018253">
    <property type="entry name" value="DnaJ_domain_CS"/>
</dbReference>
<dbReference type="PROSITE" id="PS00636">
    <property type="entry name" value="DNAJ_1"/>
    <property type="match status" value="1"/>
</dbReference>
<sequence length="141" mass="16564">MRTHYEILEVTSSASRAEIRRAFRRKLLCYHPDKRISYENNAFSEIQVAWNVLKNVELRSLYDESLRLKQCHENDVIHEEIKVSDMEYVPVDEYTKGFTYKCRCSGEYQLEYADAELLQSGQVKNMVISCNYCSSCLQVSL</sequence>
<dbReference type="SUPFAM" id="SSF144217">
    <property type="entry name" value="CSL zinc finger"/>
    <property type="match status" value="1"/>
</dbReference>
<dbReference type="SMART" id="SM00271">
    <property type="entry name" value="DnaJ"/>
    <property type="match status" value="1"/>
</dbReference>
<name>K8FCR6_9CHLO</name>
<dbReference type="InterPro" id="IPR036869">
    <property type="entry name" value="J_dom_sf"/>
</dbReference>
<evidence type="ECO:0000256" key="1">
    <source>
        <dbReference type="ARBA" id="ARBA00006169"/>
    </source>
</evidence>
<keyword evidence="3" id="KW-0862">Zinc</keyword>
<feature type="domain" description="J" evidence="5">
    <location>
        <begin position="3"/>
        <end position="66"/>
    </location>
</feature>
<dbReference type="CDD" id="cd06257">
    <property type="entry name" value="DnaJ"/>
    <property type="match status" value="1"/>
</dbReference>
<dbReference type="eggNOG" id="KOG0714">
    <property type="taxonomic scope" value="Eukaryota"/>
</dbReference>
<dbReference type="Pfam" id="PF00226">
    <property type="entry name" value="DnaJ"/>
    <property type="match status" value="1"/>
</dbReference>
<dbReference type="Pfam" id="PF05207">
    <property type="entry name" value="Zn_ribbon_CSL"/>
    <property type="match status" value="1"/>
</dbReference>
<dbReference type="STRING" id="41875.K8FCR6"/>
<feature type="domain" description="DPH-type MB" evidence="6">
    <location>
        <begin position="77"/>
        <end position="141"/>
    </location>
</feature>
<evidence type="ECO:0000313" key="7">
    <source>
        <dbReference type="EMBL" id="CCO19778.1"/>
    </source>
</evidence>
<accession>K8FCR6</accession>
<dbReference type="PANTHER" id="PTHR45255:SF1">
    <property type="entry name" value="DNAJ HOMOLOG SUBFAMILY C MEMBER 24"/>
    <property type="match status" value="1"/>
</dbReference>
<dbReference type="AlphaFoldDB" id="K8FCR6"/>
<dbReference type="OrthoDB" id="509727at2759"/>
<dbReference type="Gene3D" id="3.10.660.10">
    <property type="entry name" value="DPH Zinc finger"/>
    <property type="match status" value="1"/>
</dbReference>
<proteinExistence type="inferred from homology"/>
<dbReference type="SUPFAM" id="SSF46565">
    <property type="entry name" value="Chaperone J-domain"/>
    <property type="match status" value="1"/>
</dbReference>
<dbReference type="GO" id="GO:0001671">
    <property type="term" value="F:ATPase activator activity"/>
    <property type="evidence" value="ECO:0007669"/>
    <property type="project" value="TreeGrafter"/>
</dbReference>
<protein>
    <submittedName>
        <fullName evidence="7">Uncharacterized protein</fullName>
    </submittedName>
</protein>
<evidence type="ECO:0000313" key="8">
    <source>
        <dbReference type="Proteomes" id="UP000198341"/>
    </source>
</evidence>
<dbReference type="InterPro" id="IPR001623">
    <property type="entry name" value="DnaJ_domain"/>
</dbReference>
<dbReference type="KEGG" id="bpg:Bathy14g02870"/>
<dbReference type="PROSITE" id="PS51074">
    <property type="entry name" value="DPH_MB"/>
    <property type="match status" value="1"/>
</dbReference>
<gene>
    <name evidence="7" type="ordered locus">Bathy14g02870</name>
</gene>
<evidence type="ECO:0000259" key="6">
    <source>
        <dbReference type="PROSITE" id="PS51074"/>
    </source>
</evidence>
<dbReference type="InterPro" id="IPR036671">
    <property type="entry name" value="DPH_MB_sf"/>
</dbReference>
<dbReference type="PROSITE" id="PS50076">
    <property type="entry name" value="DNAJ_2"/>
    <property type="match status" value="1"/>
</dbReference>
<organism evidence="7 8">
    <name type="scientific">Bathycoccus prasinos</name>
    <dbReference type="NCBI Taxonomy" id="41875"/>
    <lineage>
        <taxon>Eukaryota</taxon>
        <taxon>Viridiplantae</taxon>
        <taxon>Chlorophyta</taxon>
        <taxon>Mamiellophyceae</taxon>
        <taxon>Mamiellales</taxon>
        <taxon>Bathycoccaceae</taxon>
        <taxon>Bathycoccus</taxon>
    </lineage>
</organism>
<dbReference type="Gene3D" id="1.10.287.110">
    <property type="entry name" value="DnaJ domain"/>
    <property type="match status" value="1"/>
</dbReference>
<dbReference type="PRINTS" id="PR00625">
    <property type="entry name" value="JDOMAIN"/>
</dbReference>
<dbReference type="GeneID" id="19011936"/>
<reference evidence="7 8" key="1">
    <citation type="submission" date="2011-10" db="EMBL/GenBank/DDBJ databases">
        <authorList>
            <person name="Genoscope - CEA"/>
        </authorList>
    </citation>
    <scope>NUCLEOTIDE SEQUENCE [LARGE SCALE GENOMIC DNA]</scope>
    <source>
        <strain evidence="7 8">RCC 1105</strain>
    </source>
</reference>
<dbReference type="Proteomes" id="UP000198341">
    <property type="component" value="Chromosome 14"/>
</dbReference>
<comment type="similarity">
    <text evidence="1">Belongs to the DPH4 family.</text>
</comment>
<keyword evidence="2" id="KW-0479">Metal-binding</keyword>
<evidence type="ECO:0000256" key="3">
    <source>
        <dbReference type="ARBA" id="ARBA00022833"/>
    </source>
</evidence>
<evidence type="ECO:0000259" key="5">
    <source>
        <dbReference type="PROSITE" id="PS50076"/>
    </source>
</evidence>
<dbReference type="GO" id="GO:0008198">
    <property type="term" value="F:ferrous iron binding"/>
    <property type="evidence" value="ECO:0007669"/>
    <property type="project" value="TreeGrafter"/>
</dbReference>
<dbReference type="PANTHER" id="PTHR45255">
    <property type="entry name" value="DNAJ HOMOLOG SUBFAMILY C MEMBER 24"/>
    <property type="match status" value="1"/>
</dbReference>
<evidence type="ECO:0000256" key="4">
    <source>
        <dbReference type="ARBA" id="ARBA00023004"/>
    </source>
</evidence>
<evidence type="ECO:0000256" key="2">
    <source>
        <dbReference type="ARBA" id="ARBA00022723"/>
    </source>
</evidence>
<dbReference type="RefSeq" id="XP_007509321.1">
    <property type="nucleotide sequence ID" value="XM_007509259.1"/>
</dbReference>
<keyword evidence="4" id="KW-0408">Iron</keyword>
<keyword evidence="8" id="KW-1185">Reference proteome</keyword>